<dbReference type="CDD" id="cd02947">
    <property type="entry name" value="TRX_family"/>
    <property type="match status" value="1"/>
</dbReference>
<keyword evidence="9" id="KW-1185">Reference proteome</keyword>
<evidence type="ECO:0000313" key="8">
    <source>
        <dbReference type="EMBL" id="SHE59415.1"/>
    </source>
</evidence>
<dbReference type="OrthoDB" id="9790390at2"/>
<dbReference type="Proteomes" id="UP000184509">
    <property type="component" value="Unassembled WGS sequence"/>
</dbReference>
<dbReference type="InterPro" id="IPR017937">
    <property type="entry name" value="Thioredoxin_CS"/>
</dbReference>
<dbReference type="RefSeq" id="WP_073398964.1">
    <property type="nucleotide sequence ID" value="NZ_FQTV01000002.1"/>
</dbReference>
<evidence type="ECO:0000256" key="2">
    <source>
        <dbReference type="ARBA" id="ARBA00022448"/>
    </source>
</evidence>
<keyword evidence="3" id="KW-0249">Electron transport</keyword>
<evidence type="ECO:0000256" key="6">
    <source>
        <dbReference type="NCBIfam" id="TIGR01068"/>
    </source>
</evidence>
<dbReference type="GO" id="GO:0005829">
    <property type="term" value="C:cytosol"/>
    <property type="evidence" value="ECO:0007669"/>
    <property type="project" value="TreeGrafter"/>
</dbReference>
<dbReference type="InterPro" id="IPR036249">
    <property type="entry name" value="Thioredoxin-like_sf"/>
</dbReference>
<protein>
    <recommendedName>
        <fullName evidence="6">Thioredoxin</fullName>
    </recommendedName>
</protein>
<evidence type="ECO:0000256" key="3">
    <source>
        <dbReference type="ARBA" id="ARBA00022982"/>
    </source>
</evidence>
<comment type="similarity">
    <text evidence="1">Belongs to the thioredoxin family.</text>
</comment>
<dbReference type="InterPro" id="IPR005746">
    <property type="entry name" value="Thioredoxin"/>
</dbReference>
<sequence>MKKILLIAAIAVIAIVIYSFAVPQNEKKDKPEKGVVIQMNNDLYLKNVADYKDTKEWKFKGDKPVVIDFYADWCGPCRMVAPLMKELAKEYEDQIVIYKVNVDNESELASALGIKNLPTILFIPKKGDPQVIVGSADKSTFKRAIDQVLLGKPAK</sequence>
<dbReference type="PANTHER" id="PTHR45663:SF11">
    <property type="entry name" value="GEO12009P1"/>
    <property type="match status" value="1"/>
</dbReference>
<dbReference type="SUPFAM" id="SSF52833">
    <property type="entry name" value="Thioredoxin-like"/>
    <property type="match status" value="1"/>
</dbReference>
<proteinExistence type="inferred from homology"/>
<dbReference type="PANTHER" id="PTHR45663">
    <property type="entry name" value="GEO12009P1"/>
    <property type="match status" value="1"/>
</dbReference>
<dbReference type="AlphaFoldDB" id="A0A1M4URV2"/>
<dbReference type="InterPro" id="IPR013766">
    <property type="entry name" value="Thioredoxin_domain"/>
</dbReference>
<feature type="domain" description="Thioredoxin" evidence="7">
    <location>
        <begin position="16"/>
        <end position="150"/>
    </location>
</feature>
<dbReference type="Gene3D" id="3.40.30.10">
    <property type="entry name" value="Glutaredoxin"/>
    <property type="match status" value="1"/>
</dbReference>
<dbReference type="NCBIfam" id="TIGR01068">
    <property type="entry name" value="thioredoxin"/>
    <property type="match status" value="1"/>
</dbReference>
<keyword evidence="4" id="KW-1015">Disulfide bond</keyword>
<evidence type="ECO:0000256" key="5">
    <source>
        <dbReference type="ARBA" id="ARBA00023284"/>
    </source>
</evidence>
<gene>
    <name evidence="8" type="ORF">SAMN05444405_102157</name>
</gene>
<reference evidence="8 9" key="1">
    <citation type="submission" date="2016-11" db="EMBL/GenBank/DDBJ databases">
        <authorList>
            <person name="Jaros S."/>
            <person name="Januszkiewicz K."/>
            <person name="Wedrychowicz H."/>
        </authorList>
    </citation>
    <scope>NUCLEOTIDE SEQUENCE [LARGE SCALE GENOMIC DNA]</scope>
    <source>
        <strain evidence="8 9">DSM 26991</strain>
    </source>
</reference>
<dbReference type="Pfam" id="PF00085">
    <property type="entry name" value="Thioredoxin"/>
    <property type="match status" value="1"/>
</dbReference>
<dbReference type="STRING" id="1297750.SAMN05444405_102157"/>
<dbReference type="PROSITE" id="PS51352">
    <property type="entry name" value="THIOREDOXIN_2"/>
    <property type="match status" value="1"/>
</dbReference>
<evidence type="ECO:0000259" key="7">
    <source>
        <dbReference type="PROSITE" id="PS51352"/>
    </source>
</evidence>
<dbReference type="EMBL" id="FQTV01000002">
    <property type="protein sequence ID" value="SHE59415.1"/>
    <property type="molecule type" value="Genomic_DNA"/>
</dbReference>
<dbReference type="GO" id="GO:0045454">
    <property type="term" value="P:cell redox homeostasis"/>
    <property type="evidence" value="ECO:0007669"/>
    <property type="project" value="TreeGrafter"/>
</dbReference>
<evidence type="ECO:0000256" key="4">
    <source>
        <dbReference type="ARBA" id="ARBA00023157"/>
    </source>
</evidence>
<accession>A0A1M4URV2</accession>
<dbReference type="PRINTS" id="PR00421">
    <property type="entry name" value="THIOREDOXIN"/>
</dbReference>
<dbReference type="PROSITE" id="PS00194">
    <property type="entry name" value="THIOREDOXIN_1"/>
    <property type="match status" value="1"/>
</dbReference>
<keyword evidence="2" id="KW-0813">Transport</keyword>
<organism evidence="8 9">
    <name type="scientific">Bacteroides luti</name>
    <dbReference type="NCBI Taxonomy" id="1297750"/>
    <lineage>
        <taxon>Bacteria</taxon>
        <taxon>Pseudomonadati</taxon>
        <taxon>Bacteroidota</taxon>
        <taxon>Bacteroidia</taxon>
        <taxon>Bacteroidales</taxon>
        <taxon>Bacteroidaceae</taxon>
        <taxon>Bacteroides</taxon>
    </lineage>
</organism>
<dbReference type="GO" id="GO:0015035">
    <property type="term" value="F:protein-disulfide reductase activity"/>
    <property type="evidence" value="ECO:0007669"/>
    <property type="project" value="UniProtKB-UniRule"/>
</dbReference>
<keyword evidence="5" id="KW-0676">Redox-active center</keyword>
<evidence type="ECO:0000256" key="1">
    <source>
        <dbReference type="ARBA" id="ARBA00008987"/>
    </source>
</evidence>
<evidence type="ECO:0000313" key="9">
    <source>
        <dbReference type="Proteomes" id="UP000184509"/>
    </source>
</evidence>
<dbReference type="FunFam" id="3.40.30.10:FF:000229">
    <property type="entry name" value="Thioredoxin (TRX)"/>
    <property type="match status" value="1"/>
</dbReference>
<name>A0A1M4URV2_9BACE</name>